<evidence type="ECO:0000313" key="4">
    <source>
        <dbReference type="Proteomes" id="UP000700596"/>
    </source>
</evidence>
<dbReference type="Proteomes" id="UP000700596">
    <property type="component" value="Unassembled WGS sequence"/>
</dbReference>
<dbReference type="PANTHER" id="PTHR43976:SF16">
    <property type="entry name" value="SHORT-CHAIN DEHYDROGENASE_REDUCTASE FAMILY PROTEIN"/>
    <property type="match status" value="1"/>
</dbReference>
<keyword evidence="4" id="KW-1185">Reference proteome</keyword>
<dbReference type="InterPro" id="IPR051911">
    <property type="entry name" value="SDR_oxidoreductase"/>
</dbReference>
<evidence type="ECO:0000256" key="2">
    <source>
        <dbReference type="ARBA" id="ARBA00023002"/>
    </source>
</evidence>
<keyword evidence="2" id="KW-0560">Oxidoreductase</keyword>
<accession>A0A9P9CZ50</accession>
<name>A0A9P9CZ50_9PLEO</name>
<organism evidence="3 4">
    <name type="scientific">Dendryphion nanum</name>
    <dbReference type="NCBI Taxonomy" id="256645"/>
    <lineage>
        <taxon>Eukaryota</taxon>
        <taxon>Fungi</taxon>
        <taxon>Dikarya</taxon>
        <taxon>Ascomycota</taxon>
        <taxon>Pezizomycotina</taxon>
        <taxon>Dothideomycetes</taxon>
        <taxon>Pleosporomycetidae</taxon>
        <taxon>Pleosporales</taxon>
        <taxon>Torulaceae</taxon>
        <taxon>Dendryphion</taxon>
    </lineage>
</organism>
<protein>
    <recommendedName>
        <fullName evidence="5">NAD(P)-binding protein</fullName>
    </recommendedName>
</protein>
<dbReference type="InterPro" id="IPR036291">
    <property type="entry name" value="NAD(P)-bd_dom_sf"/>
</dbReference>
<evidence type="ECO:0000256" key="1">
    <source>
        <dbReference type="ARBA" id="ARBA00006484"/>
    </source>
</evidence>
<comment type="caution">
    <text evidence="3">The sequence shown here is derived from an EMBL/GenBank/DDBJ whole genome shotgun (WGS) entry which is preliminary data.</text>
</comment>
<comment type="similarity">
    <text evidence="1">Belongs to the short-chain dehydrogenases/reductases (SDR) family.</text>
</comment>
<dbReference type="PRINTS" id="PR00081">
    <property type="entry name" value="GDHRDH"/>
</dbReference>
<dbReference type="OrthoDB" id="1274115at2759"/>
<dbReference type="Pfam" id="PF00106">
    <property type="entry name" value="adh_short"/>
    <property type="match status" value="1"/>
</dbReference>
<dbReference type="SUPFAM" id="SSF51735">
    <property type="entry name" value="NAD(P)-binding Rossmann-fold domains"/>
    <property type="match status" value="1"/>
</dbReference>
<evidence type="ECO:0000313" key="3">
    <source>
        <dbReference type="EMBL" id="KAH7110370.1"/>
    </source>
</evidence>
<dbReference type="GO" id="GO:0016491">
    <property type="term" value="F:oxidoreductase activity"/>
    <property type="evidence" value="ECO:0007669"/>
    <property type="project" value="UniProtKB-KW"/>
</dbReference>
<dbReference type="Gene3D" id="3.40.50.720">
    <property type="entry name" value="NAD(P)-binding Rossmann-like Domain"/>
    <property type="match status" value="1"/>
</dbReference>
<reference evidence="3" key="1">
    <citation type="journal article" date="2021" name="Nat. Commun.">
        <title>Genetic determinants of endophytism in the Arabidopsis root mycobiome.</title>
        <authorList>
            <person name="Mesny F."/>
            <person name="Miyauchi S."/>
            <person name="Thiergart T."/>
            <person name="Pickel B."/>
            <person name="Atanasova L."/>
            <person name="Karlsson M."/>
            <person name="Huettel B."/>
            <person name="Barry K.W."/>
            <person name="Haridas S."/>
            <person name="Chen C."/>
            <person name="Bauer D."/>
            <person name="Andreopoulos W."/>
            <person name="Pangilinan J."/>
            <person name="LaButti K."/>
            <person name="Riley R."/>
            <person name="Lipzen A."/>
            <person name="Clum A."/>
            <person name="Drula E."/>
            <person name="Henrissat B."/>
            <person name="Kohler A."/>
            <person name="Grigoriev I.V."/>
            <person name="Martin F.M."/>
            <person name="Hacquard S."/>
        </authorList>
    </citation>
    <scope>NUCLEOTIDE SEQUENCE</scope>
    <source>
        <strain evidence="3">MPI-CAGE-CH-0243</strain>
    </source>
</reference>
<gene>
    <name evidence="3" type="ORF">B0J11DRAFT_562735</name>
</gene>
<dbReference type="InterPro" id="IPR002347">
    <property type="entry name" value="SDR_fam"/>
</dbReference>
<evidence type="ECO:0008006" key="5">
    <source>
        <dbReference type="Google" id="ProtNLM"/>
    </source>
</evidence>
<dbReference type="EMBL" id="JAGMWT010000028">
    <property type="protein sequence ID" value="KAH7110370.1"/>
    <property type="molecule type" value="Genomic_DNA"/>
</dbReference>
<dbReference type="AlphaFoldDB" id="A0A9P9CZ50"/>
<proteinExistence type="inferred from homology"/>
<dbReference type="PANTHER" id="PTHR43976">
    <property type="entry name" value="SHORT CHAIN DEHYDROGENASE"/>
    <property type="match status" value="1"/>
</dbReference>
<sequence>MAPPTPVWFITGASSGFGKYMALEALSRGHKVIASARSSSKMADLAEKGADTITLDVTAPLPELQKIAKEANNKYGHVTHLVNAAGYLLIGAVEETSPKEDYDHFNTNVFGMLNVSKAFIPYLRATSGEKTISNFGSLASWVGGAGYTLYTGTKWACSGISEAMRAELESFDIKVTVIEPGYFRTGFLRAEAKLSSAVRLKEYDDTQVGQLRAGLSTMHNKQLGDVAKGSKILVDILTHTGLAEGKDVPVRVALGSDAPTTIRRKMQATEALLSEWDSITTTTDHES</sequence>